<organism evidence="1 2">
    <name type="scientific">Thermocatellispora tengchongensis</name>
    <dbReference type="NCBI Taxonomy" id="1073253"/>
    <lineage>
        <taxon>Bacteria</taxon>
        <taxon>Bacillati</taxon>
        <taxon>Actinomycetota</taxon>
        <taxon>Actinomycetes</taxon>
        <taxon>Streptosporangiales</taxon>
        <taxon>Streptosporangiaceae</taxon>
        <taxon>Thermocatellispora</taxon>
    </lineage>
</organism>
<protein>
    <submittedName>
        <fullName evidence="1">Tetratricopeptide (TPR) repeat protein</fullName>
    </submittedName>
</protein>
<dbReference type="AlphaFoldDB" id="A0A840P928"/>
<dbReference type="EMBL" id="JACHGN010000008">
    <property type="protein sequence ID" value="MBB5134413.1"/>
    <property type="molecule type" value="Genomic_DNA"/>
</dbReference>
<proteinExistence type="predicted"/>
<reference evidence="1 2" key="1">
    <citation type="submission" date="2020-08" db="EMBL/GenBank/DDBJ databases">
        <title>Genomic Encyclopedia of Type Strains, Phase IV (KMG-IV): sequencing the most valuable type-strain genomes for metagenomic binning, comparative biology and taxonomic classification.</title>
        <authorList>
            <person name="Goeker M."/>
        </authorList>
    </citation>
    <scope>NUCLEOTIDE SEQUENCE [LARGE SCALE GENOMIC DNA]</scope>
    <source>
        <strain evidence="1 2">DSM 45615</strain>
    </source>
</reference>
<dbReference type="Gene3D" id="1.25.40.10">
    <property type="entry name" value="Tetratricopeptide repeat domain"/>
    <property type="match status" value="1"/>
</dbReference>
<sequence>MSRRTDLLTRAAACYEKASLYSDAARCYRDAGHMQRAAAAYARAGDLATAAECYRAGDDFAGAADLYLALGRPEDAAECWREAGDRLRAGWVLATGTRLFLQAERLLTAAPAEETGARLRRELALGVCRARGGGRADALERAILACERDLAEVRGHRQRELVETWAVQAAGLLGRHDLAARVFAASYACRTRDAARRWRSWAMVNLGDTFGVPEADGPDAADQEA</sequence>
<accession>A0A840P928</accession>
<evidence type="ECO:0000313" key="1">
    <source>
        <dbReference type="EMBL" id="MBB5134413.1"/>
    </source>
</evidence>
<dbReference type="RefSeq" id="WP_185051319.1">
    <property type="nucleotide sequence ID" value="NZ_BAABIX010000007.1"/>
</dbReference>
<dbReference type="SUPFAM" id="SSF48452">
    <property type="entry name" value="TPR-like"/>
    <property type="match status" value="1"/>
</dbReference>
<dbReference type="Proteomes" id="UP000578449">
    <property type="component" value="Unassembled WGS sequence"/>
</dbReference>
<comment type="caution">
    <text evidence="1">The sequence shown here is derived from an EMBL/GenBank/DDBJ whole genome shotgun (WGS) entry which is preliminary data.</text>
</comment>
<gene>
    <name evidence="1" type="ORF">HNP84_004145</name>
</gene>
<keyword evidence="2" id="KW-1185">Reference proteome</keyword>
<dbReference type="InterPro" id="IPR011990">
    <property type="entry name" value="TPR-like_helical_dom_sf"/>
</dbReference>
<name>A0A840P928_9ACTN</name>
<evidence type="ECO:0000313" key="2">
    <source>
        <dbReference type="Proteomes" id="UP000578449"/>
    </source>
</evidence>